<evidence type="ECO:0000313" key="2">
    <source>
        <dbReference type="Proteomes" id="UP000094455"/>
    </source>
</evidence>
<sequence length="260" mass="30618">MRQVQRGVFLTSSKKLLYAHSPLKRAYPPDGLTVEKLLTDSHTRRERILTIYRNLIRLSAYLQFHTYMKKVFCELVRVKLRQDYEYRKAILLPGGKIRDVDRTNVDGKDAENAERRLCERLVNTVNFVHNAALDSVANETARPVSMEFKILSSILQYEVSKALPSGLKGKLQDNFISMEKFMEFRQIERSWNMLGVEEGRRENLWWIDNGMMKNEVCFEYLEELKNLKTNQKTFMNKMAGSILDFERYLVFLNEESKLLL</sequence>
<dbReference type="OrthoDB" id="3991133at2759"/>
<dbReference type="RefSeq" id="XP_019016920.1">
    <property type="nucleotide sequence ID" value="XM_019164443.1"/>
</dbReference>
<dbReference type="EMBL" id="KV454004">
    <property type="protein sequence ID" value="ODQ45807.1"/>
    <property type="molecule type" value="Genomic_DNA"/>
</dbReference>
<dbReference type="AlphaFoldDB" id="A0A1E3NI47"/>
<keyword evidence="2" id="KW-1185">Reference proteome</keyword>
<name>A0A1E3NI47_9ASCO</name>
<dbReference type="GeneID" id="30181130"/>
<accession>A0A1E3NI47</accession>
<dbReference type="Proteomes" id="UP000094455">
    <property type="component" value="Unassembled WGS sequence"/>
</dbReference>
<gene>
    <name evidence="1" type="ORF">PICMEDRAFT_73306</name>
</gene>
<organism evidence="1 2">
    <name type="scientific">Pichia membranifaciens NRRL Y-2026</name>
    <dbReference type="NCBI Taxonomy" id="763406"/>
    <lineage>
        <taxon>Eukaryota</taxon>
        <taxon>Fungi</taxon>
        <taxon>Dikarya</taxon>
        <taxon>Ascomycota</taxon>
        <taxon>Saccharomycotina</taxon>
        <taxon>Pichiomycetes</taxon>
        <taxon>Pichiales</taxon>
        <taxon>Pichiaceae</taxon>
        <taxon>Pichia</taxon>
    </lineage>
</organism>
<proteinExistence type="predicted"/>
<protein>
    <submittedName>
        <fullName evidence="1">Uncharacterized protein</fullName>
    </submittedName>
</protein>
<reference evidence="1 2" key="1">
    <citation type="journal article" date="2016" name="Proc. Natl. Acad. Sci. U.S.A.">
        <title>Comparative genomics of biotechnologically important yeasts.</title>
        <authorList>
            <person name="Riley R."/>
            <person name="Haridas S."/>
            <person name="Wolfe K.H."/>
            <person name="Lopes M.R."/>
            <person name="Hittinger C.T."/>
            <person name="Goeker M."/>
            <person name="Salamov A.A."/>
            <person name="Wisecaver J.H."/>
            <person name="Long T.M."/>
            <person name="Calvey C.H."/>
            <person name="Aerts A.L."/>
            <person name="Barry K.W."/>
            <person name="Choi C."/>
            <person name="Clum A."/>
            <person name="Coughlan A.Y."/>
            <person name="Deshpande S."/>
            <person name="Douglass A.P."/>
            <person name="Hanson S.J."/>
            <person name="Klenk H.-P."/>
            <person name="LaButti K.M."/>
            <person name="Lapidus A."/>
            <person name="Lindquist E.A."/>
            <person name="Lipzen A.M."/>
            <person name="Meier-Kolthoff J.P."/>
            <person name="Ohm R.A."/>
            <person name="Otillar R.P."/>
            <person name="Pangilinan J.L."/>
            <person name="Peng Y."/>
            <person name="Rokas A."/>
            <person name="Rosa C.A."/>
            <person name="Scheuner C."/>
            <person name="Sibirny A.A."/>
            <person name="Slot J.C."/>
            <person name="Stielow J.B."/>
            <person name="Sun H."/>
            <person name="Kurtzman C.P."/>
            <person name="Blackwell M."/>
            <person name="Grigoriev I.V."/>
            <person name="Jeffries T.W."/>
        </authorList>
    </citation>
    <scope>NUCLEOTIDE SEQUENCE [LARGE SCALE GENOMIC DNA]</scope>
    <source>
        <strain evidence="1 2">NRRL Y-2026</strain>
    </source>
</reference>
<evidence type="ECO:0000313" key="1">
    <source>
        <dbReference type="EMBL" id="ODQ45807.1"/>
    </source>
</evidence>